<feature type="domain" description="TonB-dependent receptor-like beta-barrel" evidence="10">
    <location>
        <begin position="350"/>
        <end position="638"/>
    </location>
</feature>
<dbReference type="InterPro" id="IPR039426">
    <property type="entry name" value="TonB-dep_rcpt-like"/>
</dbReference>
<comment type="caution">
    <text evidence="12">The sequence shown here is derived from an EMBL/GenBank/DDBJ whole genome shotgun (WGS) entry which is preliminary data.</text>
</comment>
<evidence type="ECO:0000256" key="5">
    <source>
        <dbReference type="ARBA" id="ARBA00023004"/>
    </source>
</evidence>
<evidence type="ECO:0000256" key="6">
    <source>
        <dbReference type="ARBA" id="ARBA00023065"/>
    </source>
</evidence>
<dbReference type="InterPro" id="IPR012910">
    <property type="entry name" value="Plug_dom"/>
</dbReference>
<dbReference type="Pfam" id="PF07715">
    <property type="entry name" value="Plug"/>
    <property type="match status" value="1"/>
</dbReference>
<dbReference type="GO" id="GO:0006826">
    <property type="term" value="P:iron ion transport"/>
    <property type="evidence" value="ECO:0007669"/>
    <property type="project" value="UniProtKB-KW"/>
</dbReference>
<dbReference type="PANTHER" id="PTHR32552:SF81">
    <property type="entry name" value="TONB-DEPENDENT OUTER MEMBRANE RECEPTOR"/>
    <property type="match status" value="1"/>
</dbReference>
<keyword evidence="4" id="KW-0812">Transmembrane</keyword>
<accession>A0A1J5TRS8</accession>
<evidence type="ECO:0000256" key="7">
    <source>
        <dbReference type="ARBA" id="ARBA00023077"/>
    </source>
</evidence>
<comment type="subcellular location">
    <subcellularLocation>
        <location evidence="1">Cell outer membrane</location>
        <topology evidence="1">Multi-pass membrane protein</topology>
    </subcellularLocation>
</comment>
<dbReference type="InterPro" id="IPR036942">
    <property type="entry name" value="Beta-barrel_TonB_sf"/>
</dbReference>
<keyword evidence="2" id="KW-0813">Transport</keyword>
<evidence type="ECO:0000256" key="3">
    <source>
        <dbReference type="ARBA" id="ARBA00022496"/>
    </source>
</evidence>
<dbReference type="AlphaFoldDB" id="A0A1J5TRS8"/>
<dbReference type="SUPFAM" id="SSF56935">
    <property type="entry name" value="Porins"/>
    <property type="match status" value="1"/>
</dbReference>
<dbReference type="InterPro" id="IPR037066">
    <property type="entry name" value="Plug_dom_sf"/>
</dbReference>
<evidence type="ECO:0000259" key="10">
    <source>
        <dbReference type="Pfam" id="PF00593"/>
    </source>
</evidence>
<feature type="domain" description="TonB-dependent receptor plug" evidence="11">
    <location>
        <begin position="59"/>
        <end position="156"/>
    </location>
</feature>
<name>A0A1J5TRS8_9ZZZZ</name>
<dbReference type="PANTHER" id="PTHR32552">
    <property type="entry name" value="FERRICHROME IRON RECEPTOR-RELATED"/>
    <property type="match status" value="1"/>
</dbReference>
<dbReference type="InterPro" id="IPR000531">
    <property type="entry name" value="Beta-barrel_TonB"/>
</dbReference>
<dbReference type="Gene3D" id="2.170.130.10">
    <property type="entry name" value="TonB-dependent receptor, plug domain"/>
    <property type="match status" value="1"/>
</dbReference>
<evidence type="ECO:0000256" key="2">
    <source>
        <dbReference type="ARBA" id="ARBA00022448"/>
    </source>
</evidence>
<dbReference type="Pfam" id="PF00593">
    <property type="entry name" value="TonB_dep_Rec_b-barrel"/>
    <property type="match status" value="1"/>
</dbReference>
<evidence type="ECO:0000259" key="11">
    <source>
        <dbReference type="Pfam" id="PF07715"/>
    </source>
</evidence>
<organism evidence="12">
    <name type="scientific">mine drainage metagenome</name>
    <dbReference type="NCBI Taxonomy" id="410659"/>
    <lineage>
        <taxon>unclassified sequences</taxon>
        <taxon>metagenomes</taxon>
        <taxon>ecological metagenomes</taxon>
    </lineage>
</organism>
<dbReference type="Gene3D" id="2.40.170.20">
    <property type="entry name" value="TonB-dependent receptor, beta-barrel domain"/>
    <property type="match status" value="1"/>
</dbReference>
<reference evidence="12" key="1">
    <citation type="submission" date="2016-10" db="EMBL/GenBank/DDBJ databases">
        <title>Sequence of Gallionella enrichment culture.</title>
        <authorList>
            <person name="Poehlein A."/>
            <person name="Muehling M."/>
            <person name="Daniel R."/>
        </authorList>
    </citation>
    <scope>NUCLEOTIDE SEQUENCE</scope>
</reference>
<keyword evidence="12" id="KW-0675">Receptor</keyword>
<keyword evidence="6" id="KW-0406">Ion transport</keyword>
<evidence type="ECO:0000256" key="1">
    <source>
        <dbReference type="ARBA" id="ARBA00004571"/>
    </source>
</evidence>
<sequence length="679" mass="71277">MNPARHTLALLLLPLVARGGAATRVGDALSLPPWRVEAARLLSGLGSCVGPSSLTDLSRLGERASEGLATALDGAPGVMLLPSFGGFEPPRLSIRGSGIQSAPSSRGILMALDGLPLNQADGSFNAALFDPGLGDRLDVSRGYDAAADAPGVMGGVIDLVRDDPPAGGANMLSLQAGSWGYVRATAGGAWQGTGDGVRADAAVQRLDGYRAHSTQWREAFAASGRAGPLRWAVHGVSLAYDVPGPLTVAQAYAAPQSVSAEVLCDQPRREASLIQASLGMHRRIDAGVADFALGIAGGNDWFRQLAANGLSRSGGGDVVWSGSLVKRAHLGDLAHELRVATRGAVGGHGLRRYANQSGAQGALFADEALRASTVSTSVDDRLDLGGRVSLTVGASWLEARRLADSRLSGSGGTLIRWSDARVLGRTRLTWAPSTLATAYVAWEQSAEPPTFDDLVPVSGSAVAPTVRVNPLLTQTAGTWECGVRGSHGAIDWDLCLYRGLWYNEILRLADANGLPRGAVNAGPTRHEGAETTLRWRILRGPRRLRLETTAMWTRAVFLGDPVDGGRRLAGLPPHQGRIELGYDDDHGAFAAVACDWTAGRTLADHAGRLGYGGEAVTSFRLGRRWPLGWSVFVQVDNLFGRRWIASTAGVLDVARVPASTAVFLPGTGRSVTVGVARRL</sequence>
<keyword evidence="9" id="KW-0998">Cell outer membrane</keyword>
<protein>
    <submittedName>
        <fullName evidence="12">TonB dependent receptor</fullName>
    </submittedName>
</protein>
<evidence type="ECO:0000256" key="9">
    <source>
        <dbReference type="ARBA" id="ARBA00023237"/>
    </source>
</evidence>
<keyword evidence="7" id="KW-0798">TonB box</keyword>
<evidence type="ECO:0000256" key="4">
    <source>
        <dbReference type="ARBA" id="ARBA00022692"/>
    </source>
</evidence>
<evidence type="ECO:0000313" key="12">
    <source>
        <dbReference type="EMBL" id="OIR18952.1"/>
    </source>
</evidence>
<gene>
    <name evidence="12" type="ORF">GALL_12950</name>
</gene>
<dbReference type="GO" id="GO:0009279">
    <property type="term" value="C:cell outer membrane"/>
    <property type="evidence" value="ECO:0007669"/>
    <property type="project" value="UniProtKB-SubCell"/>
</dbReference>
<keyword evidence="3" id="KW-0410">Iron transport</keyword>
<keyword evidence="8" id="KW-0472">Membrane</keyword>
<proteinExistence type="predicted"/>
<dbReference type="EMBL" id="MLJW01000002">
    <property type="protein sequence ID" value="OIR18952.1"/>
    <property type="molecule type" value="Genomic_DNA"/>
</dbReference>
<keyword evidence="5" id="KW-0408">Iron</keyword>
<evidence type="ECO:0000256" key="8">
    <source>
        <dbReference type="ARBA" id="ARBA00023136"/>
    </source>
</evidence>